<feature type="domain" description="Nrap protein" evidence="11">
    <location>
        <begin position="905"/>
        <end position="1044"/>
    </location>
</feature>
<dbReference type="GO" id="GO:0006364">
    <property type="term" value="P:rRNA processing"/>
    <property type="evidence" value="ECO:0007669"/>
    <property type="project" value="TreeGrafter"/>
</dbReference>
<dbReference type="Pfam" id="PF17404">
    <property type="entry name" value="Nrap_D3"/>
    <property type="match status" value="1"/>
</dbReference>
<feature type="domain" description="Nrap protein" evidence="9">
    <location>
        <begin position="566"/>
        <end position="736"/>
    </location>
</feature>
<evidence type="ECO:0000259" key="9">
    <source>
        <dbReference type="Pfam" id="PF17405"/>
    </source>
</evidence>
<evidence type="ECO:0000256" key="3">
    <source>
        <dbReference type="ARBA" id="ARBA00022884"/>
    </source>
</evidence>
<evidence type="ECO:0000256" key="2">
    <source>
        <dbReference type="ARBA" id="ARBA00006674"/>
    </source>
</evidence>
<dbReference type="Gene3D" id="1.10.1410.10">
    <property type="match status" value="1"/>
</dbReference>
<organism evidence="12 13">
    <name type="scientific">Oldenlandia corymbosa var. corymbosa</name>
    <dbReference type="NCBI Taxonomy" id="529605"/>
    <lineage>
        <taxon>Eukaryota</taxon>
        <taxon>Viridiplantae</taxon>
        <taxon>Streptophyta</taxon>
        <taxon>Embryophyta</taxon>
        <taxon>Tracheophyta</taxon>
        <taxon>Spermatophyta</taxon>
        <taxon>Magnoliopsida</taxon>
        <taxon>eudicotyledons</taxon>
        <taxon>Gunneridae</taxon>
        <taxon>Pentapetalae</taxon>
        <taxon>asterids</taxon>
        <taxon>lamiids</taxon>
        <taxon>Gentianales</taxon>
        <taxon>Rubiaceae</taxon>
        <taxon>Rubioideae</taxon>
        <taxon>Spermacoceae</taxon>
        <taxon>Hedyotis-Oldenlandia complex</taxon>
        <taxon>Oldenlandia</taxon>
    </lineage>
</organism>
<dbReference type="AlphaFoldDB" id="A0AAV1E3D3"/>
<feature type="domain" description="Nrap protein" evidence="8">
    <location>
        <begin position="387"/>
        <end position="538"/>
    </location>
</feature>
<dbReference type="GO" id="GO:0034456">
    <property type="term" value="C:UTP-C complex"/>
    <property type="evidence" value="ECO:0007669"/>
    <property type="project" value="TreeGrafter"/>
</dbReference>
<dbReference type="Pfam" id="PF17406">
    <property type="entry name" value="Nrap_D5"/>
    <property type="match status" value="1"/>
</dbReference>
<accession>A0AAV1E3D3</accession>
<gene>
    <name evidence="12" type="ORF">OLC1_LOCUS21381</name>
</gene>
<proteinExistence type="inferred from homology"/>
<evidence type="ECO:0000256" key="4">
    <source>
        <dbReference type="ARBA" id="ARBA00023242"/>
    </source>
</evidence>
<dbReference type="Pfam" id="PF17405">
    <property type="entry name" value="Nrap_D4"/>
    <property type="match status" value="1"/>
</dbReference>
<dbReference type="InterPro" id="IPR005554">
    <property type="entry name" value="NOL6/Upt22"/>
</dbReference>
<name>A0AAV1E3D3_OLDCO</name>
<feature type="domain" description="Nrap protein" evidence="7">
    <location>
        <begin position="238"/>
        <end position="382"/>
    </location>
</feature>
<dbReference type="InterPro" id="IPR035367">
    <property type="entry name" value="Nrap_D2"/>
</dbReference>
<dbReference type="InterPro" id="IPR035369">
    <property type="entry name" value="Nrap_D4"/>
</dbReference>
<dbReference type="Proteomes" id="UP001161247">
    <property type="component" value="Chromosome 8"/>
</dbReference>
<evidence type="ECO:0000313" key="13">
    <source>
        <dbReference type="Proteomes" id="UP001161247"/>
    </source>
</evidence>
<reference evidence="12" key="1">
    <citation type="submission" date="2023-03" db="EMBL/GenBank/DDBJ databases">
        <authorList>
            <person name="Julca I."/>
        </authorList>
    </citation>
    <scope>NUCLEOTIDE SEQUENCE</scope>
</reference>
<evidence type="ECO:0000259" key="7">
    <source>
        <dbReference type="Pfam" id="PF17403"/>
    </source>
</evidence>
<keyword evidence="3 5" id="KW-0694">RNA-binding</keyword>
<protein>
    <submittedName>
        <fullName evidence="12">OLC1v1015496C1</fullName>
    </submittedName>
</protein>
<evidence type="ECO:0000259" key="8">
    <source>
        <dbReference type="Pfam" id="PF17404"/>
    </source>
</evidence>
<evidence type="ECO:0000256" key="1">
    <source>
        <dbReference type="ARBA" id="ARBA00004604"/>
    </source>
</evidence>
<feature type="domain" description="Nrap protein" evidence="10">
    <location>
        <begin position="739"/>
        <end position="902"/>
    </location>
</feature>
<dbReference type="EMBL" id="OX459125">
    <property type="protein sequence ID" value="CAI9114714.1"/>
    <property type="molecule type" value="Genomic_DNA"/>
</dbReference>
<evidence type="ECO:0000313" key="12">
    <source>
        <dbReference type="EMBL" id="CAI9114714.1"/>
    </source>
</evidence>
<dbReference type="PANTHER" id="PTHR17972:SF0">
    <property type="entry name" value="NUCLEOLAR PROTEIN 6"/>
    <property type="match status" value="1"/>
</dbReference>
<comment type="similarity">
    <text evidence="2 5">Belongs to the NRAP family.</text>
</comment>
<evidence type="ECO:0000259" key="10">
    <source>
        <dbReference type="Pfam" id="PF17406"/>
    </source>
</evidence>
<evidence type="ECO:0000256" key="5">
    <source>
        <dbReference type="RuleBase" id="RU364032"/>
    </source>
</evidence>
<sequence>MASDGATYMDSMSFKVSELLKEVQLDYSPAFTKSVDDVVSSIKKVIRKIPKDLQVTADLAPGFVRDIRADKVEFKFKRPKFYEIAGSYSMQCVTKPDVNVDLFIRIPKECFLEKDYLNYRYHAKRFLYLCVLKNHLVSSSLFDDICWSTFQNEARKPILLVKPEASENHAFVLRIIPTVDRDVFSLSKLNLARNNVRSLNQADVPQATPLYNSSILEDMVLEDNAEFIRRTFLGWKELREALVLLKVWARQRSSIYSHDCLNGFLISVIMTYLATESGGNRINKLMSPLQIFRVTLDFIAKYECEKNSILFHPQGERNVSNKEKMTTLRSFPVVICDSFADVNLGFRMSKNGFQELQGETELTLACLAEYGGGGFDEIFMTRIDFPAKYDYCVRLNLKGKVEGGFCTDDECWRIYEKDVWSKMAEGLEDRAKSIRVIWRNTTSGCKFEEGFSMLDGEELLIGISTKSVEEAYKKVTMGPSPEEKEEALKFRKFWGDKATLRQFRDSRIAEVVVWERDEWEKHLILKDLTEYILSRHFSLPRESICPIVDQLDFCLLYGNRDPITFSKSLLPAFDELSKRLRHLDDIPLNISSVQPLNSAFRFASVFPPMPHPLAFEKQVKLQKLTSTCIQPLEVMIQLEGSGNWPMDEVALEKTKSAFLLKIAESLQNKWGMTCSSTEDDVDVFMSGFAFRLRILHERGLNLVRRPGGSGPVKRVLSTDRKLFMCSQHSSMINGLCGRYPTYAPVVRLAKRWVSAHLLSSLLVEEAIELLVAHLFLKPFPFTPPMSRITGFLRFLRLLSDYDWMFSALVVDINGDLTSADQKEINENFMSSRKNSEENPQDASPAMFLAAAYDKASEAWTRTSPTATELKRLVTYATSGANLLSKLIMHKESDSHRWECLFRTPLDKYDAVVLLHRDKMPFPHRLLFPSEIYQGRLIAQGQSSKFFYPFILPAEGKNIKQSLEELKTKVMVDFDPVRCFINDMERDFPETFKVWYDSLGGDAIGLTWSKANLQKRSRDMMEDDDIEPVDTLKAVGEVGKGLVRSIHLLKVPKLRH</sequence>
<dbReference type="GO" id="GO:0006409">
    <property type="term" value="P:tRNA export from nucleus"/>
    <property type="evidence" value="ECO:0007669"/>
    <property type="project" value="TreeGrafter"/>
</dbReference>
<dbReference type="Pfam" id="PF17407">
    <property type="entry name" value="Nrap_D6"/>
    <property type="match status" value="1"/>
</dbReference>
<dbReference type="InterPro" id="IPR035370">
    <property type="entry name" value="Nrap_D5"/>
</dbReference>
<dbReference type="InterPro" id="IPR035082">
    <property type="entry name" value="Nrap_D1"/>
</dbReference>
<dbReference type="PANTHER" id="PTHR17972">
    <property type="entry name" value="NUCLEOLAR RNA-ASSOCIATED PROTEIN"/>
    <property type="match status" value="1"/>
</dbReference>
<dbReference type="InterPro" id="IPR035371">
    <property type="entry name" value="Nrap_D6"/>
</dbReference>
<dbReference type="InterPro" id="IPR035368">
    <property type="entry name" value="Nrap_D3"/>
</dbReference>
<dbReference type="GO" id="GO:0032545">
    <property type="term" value="C:CURI complex"/>
    <property type="evidence" value="ECO:0007669"/>
    <property type="project" value="TreeGrafter"/>
</dbReference>
<dbReference type="Pfam" id="PF17403">
    <property type="entry name" value="Nrap_D2"/>
    <property type="match status" value="1"/>
</dbReference>
<comment type="subcellular location">
    <subcellularLocation>
        <location evidence="1 5">Nucleus</location>
        <location evidence="1 5">Nucleolus</location>
    </subcellularLocation>
</comment>
<keyword evidence="13" id="KW-1185">Reference proteome</keyword>
<dbReference type="Pfam" id="PF03813">
    <property type="entry name" value="Nrap"/>
    <property type="match status" value="1"/>
</dbReference>
<evidence type="ECO:0000259" key="6">
    <source>
        <dbReference type="Pfam" id="PF03813"/>
    </source>
</evidence>
<dbReference type="GO" id="GO:0003723">
    <property type="term" value="F:RNA binding"/>
    <property type="evidence" value="ECO:0007669"/>
    <property type="project" value="UniProtKB-KW"/>
</dbReference>
<evidence type="ECO:0000259" key="11">
    <source>
        <dbReference type="Pfam" id="PF17407"/>
    </source>
</evidence>
<dbReference type="GO" id="GO:0032040">
    <property type="term" value="C:small-subunit processome"/>
    <property type="evidence" value="ECO:0007669"/>
    <property type="project" value="TreeGrafter"/>
</dbReference>
<feature type="domain" description="Nrap protein" evidence="6">
    <location>
        <begin position="100"/>
        <end position="231"/>
    </location>
</feature>
<keyword evidence="4 5" id="KW-0539">Nucleus</keyword>